<evidence type="ECO:0000313" key="2">
    <source>
        <dbReference type="Proteomes" id="UP000603602"/>
    </source>
</evidence>
<keyword evidence="2" id="KW-1185">Reference proteome</keyword>
<dbReference type="EMBL" id="JACYTO010000002">
    <property type="protein sequence ID" value="MBD8504343.1"/>
    <property type="molecule type" value="Genomic_DNA"/>
</dbReference>
<name>A0ABR9BDA8_9RHOO</name>
<gene>
    <name evidence="1" type="ORF">IFO67_15735</name>
</gene>
<accession>A0ABR9BDA8</accession>
<reference evidence="2" key="1">
    <citation type="submission" date="2023-07" db="EMBL/GenBank/DDBJ databases">
        <title>Thauera sp. CAU 1555 isolated from sand of Yaerae Beach.</title>
        <authorList>
            <person name="Kim W."/>
        </authorList>
    </citation>
    <scope>NUCLEOTIDE SEQUENCE [LARGE SCALE GENOMIC DNA]</scope>
    <source>
        <strain evidence="2">CAU 1555</strain>
    </source>
</reference>
<sequence>MTATHHTCPHCHRPIALDRFEYATDGEHYFRVCPECDHTLLMVDDEGWPVRAETLGAKTSVQPSAIRVRRPVDA</sequence>
<dbReference type="Proteomes" id="UP000603602">
    <property type="component" value="Unassembled WGS sequence"/>
</dbReference>
<protein>
    <submittedName>
        <fullName evidence="1">Uncharacterized protein</fullName>
    </submittedName>
</protein>
<evidence type="ECO:0000313" key="1">
    <source>
        <dbReference type="EMBL" id="MBD8504343.1"/>
    </source>
</evidence>
<dbReference type="RefSeq" id="WP_187719099.1">
    <property type="nucleotide sequence ID" value="NZ_JACTAH010000002.1"/>
</dbReference>
<proteinExistence type="predicted"/>
<comment type="caution">
    <text evidence="1">The sequence shown here is derived from an EMBL/GenBank/DDBJ whole genome shotgun (WGS) entry which is preliminary data.</text>
</comment>
<organism evidence="1 2">
    <name type="scientific">Thauera sedimentorum</name>
    <dbReference type="NCBI Taxonomy" id="2767595"/>
    <lineage>
        <taxon>Bacteria</taxon>
        <taxon>Pseudomonadati</taxon>
        <taxon>Pseudomonadota</taxon>
        <taxon>Betaproteobacteria</taxon>
        <taxon>Rhodocyclales</taxon>
        <taxon>Zoogloeaceae</taxon>
        <taxon>Thauera</taxon>
    </lineage>
</organism>